<dbReference type="InterPro" id="IPR007318">
    <property type="entry name" value="Phopholipid_MeTrfase"/>
</dbReference>
<dbReference type="Gene3D" id="1.20.120.1630">
    <property type="match status" value="1"/>
</dbReference>
<keyword evidence="6" id="KW-0808">Transferase</keyword>
<name>A0A1M5BKQ2_9BACT</name>
<dbReference type="Pfam" id="PF04191">
    <property type="entry name" value="PEMT"/>
    <property type="match status" value="1"/>
</dbReference>
<organism evidence="6 7">
    <name type="scientific">Flavisolibacter ginsengisoli DSM 18119</name>
    <dbReference type="NCBI Taxonomy" id="1121884"/>
    <lineage>
        <taxon>Bacteria</taxon>
        <taxon>Pseudomonadati</taxon>
        <taxon>Bacteroidota</taxon>
        <taxon>Chitinophagia</taxon>
        <taxon>Chitinophagales</taxon>
        <taxon>Chitinophagaceae</taxon>
        <taxon>Flavisolibacter</taxon>
    </lineage>
</organism>
<protein>
    <submittedName>
        <fullName evidence="6">Protein-S-isoprenylcysteine O-methyltransferase Ste14</fullName>
    </submittedName>
</protein>
<keyword evidence="6" id="KW-0489">Methyltransferase</keyword>
<dbReference type="STRING" id="1121884.SAMN02745131_02627"/>
<dbReference type="PANTHER" id="PTHR12714">
    <property type="entry name" value="PROTEIN-S ISOPRENYLCYSTEINE O-METHYLTRANSFERASE"/>
    <property type="match status" value="1"/>
</dbReference>
<sequence length="207" mass="23737">MPGNHIILFLLWTVYCLLHSLLASIAIKIKLAVILGNQFRYYRLVYTIFAFVFLVYILYYQFSIETMAVFKTTMFSRLAGVTIALTGLVIMFICIKKYFISLSGLLSLVKEDSHSTLIISGVHKYVRHPLYLGTFAFIWGAFLCFPLWTVLIADTVITVYTLIAIRFEEDKLVKEYGNSYKQYQASVPKLIPTFRSVPVGEPRSTLK</sequence>
<evidence type="ECO:0000256" key="4">
    <source>
        <dbReference type="ARBA" id="ARBA00023136"/>
    </source>
</evidence>
<dbReference type="GO" id="GO:0032259">
    <property type="term" value="P:methylation"/>
    <property type="evidence" value="ECO:0007669"/>
    <property type="project" value="UniProtKB-KW"/>
</dbReference>
<dbReference type="GO" id="GO:0012505">
    <property type="term" value="C:endomembrane system"/>
    <property type="evidence" value="ECO:0007669"/>
    <property type="project" value="UniProtKB-SubCell"/>
</dbReference>
<keyword evidence="3 5" id="KW-1133">Transmembrane helix</keyword>
<evidence type="ECO:0000313" key="7">
    <source>
        <dbReference type="Proteomes" id="UP000184048"/>
    </source>
</evidence>
<accession>A0A1M5BKQ2</accession>
<evidence type="ECO:0000256" key="3">
    <source>
        <dbReference type="ARBA" id="ARBA00022989"/>
    </source>
</evidence>
<feature type="transmembrane region" description="Helical" evidence="5">
    <location>
        <begin position="130"/>
        <end position="151"/>
    </location>
</feature>
<dbReference type="AlphaFoldDB" id="A0A1M5BKQ2"/>
<evidence type="ECO:0000256" key="5">
    <source>
        <dbReference type="SAM" id="Phobius"/>
    </source>
</evidence>
<evidence type="ECO:0000256" key="2">
    <source>
        <dbReference type="ARBA" id="ARBA00022692"/>
    </source>
</evidence>
<keyword evidence="4 5" id="KW-0472">Membrane</keyword>
<proteinExistence type="predicted"/>
<keyword evidence="2 5" id="KW-0812">Transmembrane</keyword>
<evidence type="ECO:0000313" key="6">
    <source>
        <dbReference type="EMBL" id="SHF43048.1"/>
    </source>
</evidence>
<dbReference type="EMBL" id="FQUU01000010">
    <property type="protein sequence ID" value="SHF43048.1"/>
    <property type="molecule type" value="Genomic_DNA"/>
</dbReference>
<gene>
    <name evidence="6" type="ORF">SAMN02745131_02627</name>
</gene>
<keyword evidence="7" id="KW-1185">Reference proteome</keyword>
<evidence type="ECO:0000256" key="1">
    <source>
        <dbReference type="ARBA" id="ARBA00004127"/>
    </source>
</evidence>
<dbReference type="RefSeq" id="WP_072835791.1">
    <property type="nucleotide sequence ID" value="NZ_FQUU01000010.1"/>
</dbReference>
<dbReference type="OrthoDB" id="9809773at2"/>
<feature type="transmembrane region" description="Helical" evidence="5">
    <location>
        <begin position="41"/>
        <end position="62"/>
    </location>
</feature>
<feature type="transmembrane region" description="Helical" evidence="5">
    <location>
        <begin position="74"/>
        <end position="95"/>
    </location>
</feature>
<dbReference type="PANTHER" id="PTHR12714:SF9">
    <property type="entry name" value="PROTEIN-S-ISOPRENYLCYSTEINE O-METHYLTRANSFERASE"/>
    <property type="match status" value="1"/>
</dbReference>
<reference evidence="6 7" key="1">
    <citation type="submission" date="2016-11" db="EMBL/GenBank/DDBJ databases">
        <authorList>
            <person name="Jaros S."/>
            <person name="Januszkiewicz K."/>
            <person name="Wedrychowicz H."/>
        </authorList>
    </citation>
    <scope>NUCLEOTIDE SEQUENCE [LARGE SCALE GENOMIC DNA]</scope>
    <source>
        <strain evidence="6 7">DSM 18119</strain>
    </source>
</reference>
<feature type="transmembrane region" description="Helical" evidence="5">
    <location>
        <begin position="6"/>
        <end position="29"/>
    </location>
</feature>
<comment type="subcellular location">
    <subcellularLocation>
        <location evidence="1">Endomembrane system</location>
        <topology evidence="1">Multi-pass membrane protein</topology>
    </subcellularLocation>
</comment>
<dbReference type="Proteomes" id="UP000184048">
    <property type="component" value="Unassembled WGS sequence"/>
</dbReference>
<dbReference type="GO" id="GO:0008168">
    <property type="term" value="F:methyltransferase activity"/>
    <property type="evidence" value="ECO:0007669"/>
    <property type="project" value="UniProtKB-KW"/>
</dbReference>